<dbReference type="AlphaFoldDB" id="A0A381VVT0"/>
<dbReference type="Pfam" id="PF08722">
    <property type="entry name" value="Tn7_TnsA-like_N"/>
    <property type="match status" value="1"/>
</dbReference>
<evidence type="ECO:0000259" key="1">
    <source>
        <dbReference type="Pfam" id="PF08722"/>
    </source>
</evidence>
<accession>A0A381VVT0</accession>
<sequence length="113" mass="12977">MQFCDTNPNVMAWASEPVRISYKNPLTGKITSYVPDFIVVYRDTKGKKNAELVEIKPASQSNPKFAKGRAQQAQVVVNYAKWEAATQWARKRGMKFRVLNENHIYSNTKKPKK</sequence>
<evidence type="ECO:0000313" key="2">
    <source>
        <dbReference type="EMBL" id="SVA43693.1"/>
    </source>
</evidence>
<dbReference type="InterPro" id="IPR014833">
    <property type="entry name" value="TnsA_N"/>
</dbReference>
<gene>
    <name evidence="2" type="ORF">METZ01_LOCUS96547</name>
</gene>
<feature type="domain" description="TnsA endonuclease N-terminal" evidence="1">
    <location>
        <begin position="7"/>
        <end position="101"/>
    </location>
</feature>
<proteinExistence type="predicted"/>
<dbReference type="EMBL" id="UINC01009758">
    <property type="protein sequence ID" value="SVA43693.1"/>
    <property type="molecule type" value="Genomic_DNA"/>
</dbReference>
<reference evidence="2" key="1">
    <citation type="submission" date="2018-05" db="EMBL/GenBank/DDBJ databases">
        <authorList>
            <person name="Lanie J.A."/>
            <person name="Ng W.-L."/>
            <person name="Kazmierczak K.M."/>
            <person name="Andrzejewski T.M."/>
            <person name="Davidsen T.M."/>
            <person name="Wayne K.J."/>
            <person name="Tettelin H."/>
            <person name="Glass J.I."/>
            <person name="Rusch D."/>
            <person name="Podicherti R."/>
            <person name="Tsui H.-C.T."/>
            <person name="Winkler M.E."/>
        </authorList>
    </citation>
    <scope>NUCLEOTIDE SEQUENCE</scope>
</reference>
<name>A0A381VVT0_9ZZZZ</name>
<protein>
    <recommendedName>
        <fullName evidence="1">TnsA endonuclease N-terminal domain-containing protein</fullName>
    </recommendedName>
</protein>
<organism evidence="2">
    <name type="scientific">marine metagenome</name>
    <dbReference type="NCBI Taxonomy" id="408172"/>
    <lineage>
        <taxon>unclassified sequences</taxon>
        <taxon>metagenomes</taxon>
        <taxon>ecological metagenomes</taxon>
    </lineage>
</organism>